<feature type="compositionally biased region" description="Low complexity" evidence="1">
    <location>
        <begin position="887"/>
        <end position="911"/>
    </location>
</feature>
<evidence type="ECO:0000313" key="3">
    <source>
        <dbReference type="EMBL" id="KAF5391341.1"/>
    </source>
</evidence>
<dbReference type="AlphaFoldDB" id="A0A8H5MF20"/>
<keyword evidence="4" id="KW-1185">Reference proteome</keyword>
<accession>A0A8H5MF20</accession>
<feature type="compositionally biased region" description="Acidic residues" evidence="1">
    <location>
        <begin position="355"/>
        <end position="377"/>
    </location>
</feature>
<feature type="region of interest" description="Disordered" evidence="1">
    <location>
        <begin position="856"/>
        <end position="915"/>
    </location>
</feature>
<feature type="compositionally biased region" description="Basic and acidic residues" evidence="1">
    <location>
        <begin position="344"/>
        <end position="354"/>
    </location>
</feature>
<feature type="compositionally biased region" description="Polar residues" evidence="1">
    <location>
        <begin position="279"/>
        <end position="293"/>
    </location>
</feature>
<feature type="compositionally biased region" description="Acidic residues" evidence="1">
    <location>
        <begin position="300"/>
        <end position="322"/>
    </location>
</feature>
<evidence type="ECO:0000256" key="1">
    <source>
        <dbReference type="SAM" id="MobiDB-lite"/>
    </source>
</evidence>
<dbReference type="EMBL" id="JAACJN010000010">
    <property type="protein sequence ID" value="KAF5391341.1"/>
    <property type="molecule type" value="Genomic_DNA"/>
</dbReference>
<feature type="region of interest" description="Disordered" evidence="1">
    <location>
        <begin position="215"/>
        <end position="405"/>
    </location>
</feature>
<feature type="compositionally biased region" description="Low complexity" evidence="1">
    <location>
        <begin position="378"/>
        <end position="390"/>
    </location>
</feature>
<dbReference type="InterPro" id="IPR036887">
    <property type="entry name" value="HTH_APSES_sf"/>
</dbReference>
<dbReference type="Proteomes" id="UP000518752">
    <property type="component" value="Unassembled WGS sequence"/>
</dbReference>
<dbReference type="OrthoDB" id="5597783at2759"/>
<feature type="compositionally biased region" description="Basic and acidic residues" evidence="1">
    <location>
        <begin position="242"/>
        <end position="252"/>
    </location>
</feature>
<dbReference type="GO" id="GO:0003677">
    <property type="term" value="F:DNA binding"/>
    <property type="evidence" value="ECO:0007669"/>
    <property type="project" value="InterPro"/>
</dbReference>
<proteinExistence type="predicted"/>
<feature type="compositionally biased region" description="Low complexity" evidence="1">
    <location>
        <begin position="220"/>
        <end position="234"/>
    </location>
</feature>
<dbReference type="Pfam" id="PF25318">
    <property type="entry name" value="WHD_GDS1"/>
    <property type="match status" value="1"/>
</dbReference>
<gene>
    <name evidence="3" type="ORF">D9757_002043</name>
</gene>
<sequence length="940" mass="103156">MQSLQITSRNRSTKPSIRLRQSSDALAPSYLPQFPPPHVVLHPDDATSKIFLAVGRCLMSVDNKAMTIKDLSELSMTMGYSCQNLSAASQAITTFIRTHLQRCESQLDSPLLLKHVLSGTPADDDLLPALYSTSGGASSSTCSEPRLTNFRRGTVVWYLSRAVGAPCPFARAGIRLSDYVDGGAPPLSAYKKKKESVQCGQKRKRRSTRECVLRQFTPNSLPEMPSSPLSSLSYSDDDSEESDRSSEDERPPPNKVKLTLKLPPLSRVRQGTVGDFTVNRRSPSVPYSVQSAASPPPNSDNEDDEDSDDEYYNSDDNTDPDSDYPNSPTAKYFGPSIDVDDLDAPPRQELSREGYDDDNGDQFSDGWDDEEGDEEELSTTWESPGPRSPSAQPPPPLRVKSENQDVQELLDQWEYDLDMKEHFVKLEEPINSVQDWDWDPGHIHIDPIASSNHPSRSSPTLARIKREDDFDLSLSLSGPTFTDWRHPAILSPTTPFGFSFTDEPEIFSSPPEDFPVSPTSPESKFTIGRPRLWPSAFPDHVPSPPPSDPMISHGLSSLIHSLSMNSPVASYSPPPSFRSQLNTELRAGDASELRAVQSPCVSPNDIRIGSDHELPSEPGSVVVNTCEPCIPRIVATHVEGIAVYQSSLGSHTLLRRIDTDFVNVTPIIKSTQVPLPNGIHGATIVNKGKSEVKGLWVPVEAVRLYLKEHLQSASSTFTDFGTTLDVFLSDTLVERFPTALREFVRMTRECIAKGTLVRQFGKHFGCDNDPMGGPPDPTLMAAAAAKERARLDDAPTYPSSELSVSLVPPAEVPLSATEEELFEECVNLEWETDIKIEDATRSAVLSLQSSDRSIKSRSHAKLRFSSPPSSPLSSCPPSPVLLKTQLSTRAVSRSSPSPRSGSISTRSSGTLRRSKRVADALAAKLNVRTRSSKRGARHVT</sequence>
<name>A0A8H5MF20_9AGAR</name>
<feature type="domain" description="GDS1 winged helix" evidence="2">
    <location>
        <begin position="42"/>
        <end position="117"/>
    </location>
</feature>
<feature type="compositionally biased region" description="Pro residues" evidence="1">
    <location>
        <begin position="868"/>
        <end position="879"/>
    </location>
</feature>
<reference evidence="3 4" key="1">
    <citation type="journal article" date="2020" name="ISME J.">
        <title>Uncovering the hidden diversity of litter-decomposition mechanisms in mushroom-forming fungi.</title>
        <authorList>
            <person name="Floudas D."/>
            <person name="Bentzer J."/>
            <person name="Ahren D."/>
            <person name="Johansson T."/>
            <person name="Persson P."/>
            <person name="Tunlid A."/>
        </authorList>
    </citation>
    <scope>NUCLEOTIDE SEQUENCE [LARGE SCALE GENOMIC DNA]</scope>
    <source>
        <strain evidence="3 4">CBS 406.79</strain>
    </source>
</reference>
<dbReference type="Gene3D" id="3.10.260.10">
    <property type="entry name" value="Transcription regulator HTH, APSES-type DNA-binding domain"/>
    <property type="match status" value="1"/>
</dbReference>
<organism evidence="3 4">
    <name type="scientific">Collybiopsis confluens</name>
    <dbReference type="NCBI Taxonomy" id="2823264"/>
    <lineage>
        <taxon>Eukaryota</taxon>
        <taxon>Fungi</taxon>
        <taxon>Dikarya</taxon>
        <taxon>Basidiomycota</taxon>
        <taxon>Agaricomycotina</taxon>
        <taxon>Agaricomycetes</taxon>
        <taxon>Agaricomycetidae</taxon>
        <taxon>Agaricales</taxon>
        <taxon>Marasmiineae</taxon>
        <taxon>Omphalotaceae</taxon>
        <taxon>Collybiopsis</taxon>
    </lineage>
</organism>
<comment type="caution">
    <text evidence="3">The sequence shown here is derived from an EMBL/GenBank/DDBJ whole genome shotgun (WGS) entry which is preliminary data.</text>
</comment>
<dbReference type="SUPFAM" id="SSF54616">
    <property type="entry name" value="DNA-binding domain of Mlu1-box binding protein MBP1"/>
    <property type="match status" value="1"/>
</dbReference>
<dbReference type="InterPro" id="IPR057511">
    <property type="entry name" value="WH_GDS1"/>
</dbReference>
<evidence type="ECO:0000259" key="2">
    <source>
        <dbReference type="Pfam" id="PF25318"/>
    </source>
</evidence>
<protein>
    <recommendedName>
        <fullName evidence="2">GDS1 winged helix domain-containing protein</fullName>
    </recommendedName>
</protein>
<evidence type="ECO:0000313" key="4">
    <source>
        <dbReference type="Proteomes" id="UP000518752"/>
    </source>
</evidence>